<evidence type="ECO:0000313" key="2">
    <source>
        <dbReference type="EMBL" id="KAL0008733.1"/>
    </source>
</evidence>
<dbReference type="EMBL" id="JAZDWU010000003">
    <property type="protein sequence ID" value="KAL0008733.1"/>
    <property type="molecule type" value="Genomic_DNA"/>
</dbReference>
<evidence type="ECO:0000256" key="1">
    <source>
        <dbReference type="SAM" id="MobiDB-lite"/>
    </source>
</evidence>
<feature type="region of interest" description="Disordered" evidence="1">
    <location>
        <begin position="189"/>
        <end position="208"/>
    </location>
</feature>
<evidence type="ECO:0000313" key="3">
    <source>
        <dbReference type="Proteomes" id="UP001459277"/>
    </source>
</evidence>
<dbReference type="Proteomes" id="UP001459277">
    <property type="component" value="Unassembled WGS sequence"/>
</dbReference>
<dbReference type="AlphaFoldDB" id="A0AAW2DDP2"/>
<keyword evidence="3" id="KW-1185">Reference proteome</keyword>
<dbReference type="PANTHER" id="PTHR46371">
    <property type="entry name" value="OS04G0464100 PROTEIN"/>
    <property type="match status" value="1"/>
</dbReference>
<dbReference type="Gene3D" id="3.30.70.100">
    <property type="match status" value="1"/>
</dbReference>
<name>A0AAW2DDP2_9ROSI</name>
<protein>
    <submittedName>
        <fullName evidence="2">Uncharacterized protein</fullName>
    </submittedName>
</protein>
<comment type="caution">
    <text evidence="2">The sequence shown here is derived from an EMBL/GenBank/DDBJ whole genome shotgun (WGS) entry which is preliminary data.</text>
</comment>
<sequence length="208" mass="23104">MSIKDLNFSFNLTKFKVYLNVTLNVDLFVKNPNKATVSSSPTPPPFSITEAGSLAKPPFLPIKLTKSLTGKVGKVYNWGKILKRLSSLIEPRTYKRSNEICIKMQTVVIRVSMDGQRCFFHIKKGDEARKKAMKIAVGISGVESLALKGQNRDQIEVKGDNIDTVKLATLLRKKVGHASIVSVAVDKKEEKKDEPKIQCPLGPPLRNL</sequence>
<dbReference type="InterPro" id="IPR044296">
    <property type="entry name" value="HIPP46"/>
</dbReference>
<proteinExistence type="predicted"/>
<accession>A0AAW2DDP2</accession>
<organism evidence="2 3">
    <name type="scientific">Lithocarpus litseifolius</name>
    <dbReference type="NCBI Taxonomy" id="425828"/>
    <lineage>
        <taxon>Eukaryota</taxon>
        <taxon>Viridiplantae</taxon>
        <taxon>Streptophyta</taxon>
        <taxon>Embryophyta</taxon>
        <taxon>Tracheophyta</taxon>
        <taxon>Spermatophyta</taxon>
        <taxon>Magnoliopsida</taxon>
        <taxon>eudicotyledons</taxon>
        <taxon>Gunneridae</taxon>
        <taxon>Pentapetalae</taxon>
        <taxon>rosids</taxon>
        <taxon>fabids</taxon>
        <taxon>Fagales</taxon>
        <taxon>Fagaceae</taxon>
        <taxon>Lithocarpus</taxon>
    </lineage>
</organism>
<reference evidence="2 3" key="1">
    <citation type="submission" date="2024-01" db="EMBL/GenBank/DDBJ databases">
        <title>A telomere-to-telomere, gap-free genome of sweet tea (Lithocarpus litseifolius).</title>
        <authorList>
            <person name="Zhou J."/>
        </authorList>
    </citation>
    <scope>NUCLEOTIDE SEQUENCE [LARGE SCALE GENOMIC DNA]</scope>
    <source>
        <strain evidence="2">Zhou-2022a</strain>
        <tissue evidence="2">Leaf</tissue>
    </source>
</reference>
<gene>
    <name evidence="2" type="ORF">SO802_010235</name>
</gene>